<dbReference type="PANTHER" id="PTHR47016">
    <property type="entry name" value="ATP-DEPENDENT CLP PROTEASE ATP-BINDING SUBUNIT CLPT1, CHLOROPLASTIC"/>
    <property type="match status" value="1"/>
</dbReference>
<accession>A0ABT1Q3R4</accession>
<sequence>MDTEPVRLDDLIAHVTNQHPDGDPLQHLADAVETSAHLGEVADHLIGHFVDQARRSGASWTEIGQYMGVSKQAAQKRFVPKESDDPDFQASGGRFSRFTPRARNAVEDARKEAAELGHDHIGSEHIVLGLLTEPEGVAAKAMEALGAPLGKVREATIAVLGPGVENPPKRPRFGRGAKKTLELSLREALHLGHNYIGTEHLLLGVLRNDKELAAAVLIGLGVTRERAEENVRAQIAEIQAARAKGQA</sequence>
<dbReference type="GO" id="GO:0008233">
    <property type="term" value="F:peptidase activity"/>
    <property type="evidence" value="ECO:0007669"/>
    <property type="project" value="UniProtKB-KW"/>
</dbReference>
<evidence type="ECO:0000256" key="1">
    <source>
        <dbReference type="PROSITE-ProRule" id="PRU01251"/>
    </source>
</evidence>
<protein>
    <submittedName>
        <fullName evidence="3">ATP-dependent Clp protease ATP-binding subunit</fullName>
    </submittedName>
</protein>
<dbReference type="Proteomes" id="UP001057702">
    <property type="component" value="Unassembled WGS sequence"/>
</dbReference>
<dbReference type="InterPro" id="IPR044217">
    <property type="entry name" value="CLPT1/2"/>
</dbReference>
<evidence type="ECO:0000313" key="4">
    <source>
        <dbReference type="Proteomes" id="UP001057702"/>
    </source>
</evidence>
<proteinExistence type="predicted"/>
<evidence type="ECO:0000259" key="2">
    <source>
        <dbReference type="PROSITE" id="PS51903"/>
    </source>
</evidence>
<keyword evidence="3" id="KW-0067">ATP-binding</keyword>
<dbReference type="SUPFAM" id="SSF81923">
    <property type="entry name" value="Double Clp-N motif"/>
    <property type="match status" value="1"/>
</dbReference>
<keyword evidence="4" id="KW-1185">Reference proteome</keyword>
<dbReference type="PANTHER" id="PTHR47016:SF5">
    <property type="entry name" value="CLP DOMAIN SUPERFAMILY PROTEIN"/>
    <property type="match status" value="1"/>
</dbReference>
<dbReference type="EMBL" id="JANFNG010000021">
    <property type="protein sequence ID" value="MCQ4083420.1"/>
    <property type="molecule type" value="Genomic_DNA"/>
</dbReference>
<evidence type="ECO:0000313" key="3">
    <source>
        <dbReference type="EMBL" id="MCQ4083420.1"/>
    </source>
</evidence>
<dbReference type="InterPro" id="IPR036628">
    <property type="entry name" value="Clp_N_dom_sf"/>
</dbReference>
<dbReference type="GO" id="GO:0006508">
    <property type="term" value="P:proteolysis"/>
    <property type="evidence" value="ECO:0007669"/>
    <property type="project" value="UniProtKB-KW"/>
</dbReference>
<gene>
    <name evidence="3" type="ORF">NGB36_23140</name>
</gene>
<dbReference type="Gene3D" id="1.10.1780.10">
    <property type="entry name" value="Clp, N-terminal domain"/>
    <property type="match status" value="1"/>
</dbReference>
<keyword evidence="3" id="KW-0645">Protease</keyword>
<dbReference type="RefSeq" id="WP_255922372.1">
    <property type="nucleotide sequence ID" value="NZ_JANFNG010000021.1"/>
</dbReference>
<dbReference type="PROSITE" id="PS51903">
    <property type="entry name" value="CLP_R"/>
    <property type="match status" value="1"/>
</dbReference>
<organism evidence="3 4">
    <name type="scientific">Streptomyces humicola</name>
    <dbReference type="NCBI Taxonomy" id="2953240"/>
    <lineage>
        <taxon>Bacteria</taxon>
        <taxon>Bacillati</taxon>
        <taxon>Actinomycetota</taxon>
        <taxon>Actinomycetes</taxon>
        <taxon>Kitasatosporales</taxon>
        <taxon>Streptomycetaceae</taxon>
        <taxon>Streptomyces</taxon>
    </lineage>
</organism>
<comment type="caution">
    <text evidence="3">The sequence shown here is derived from an EMBL/GenBank/DDBJ whole genome shotgun (WGS) entry which is preliminary data.</text>
</comment>
<reference evidence="3" key="1">
    <citation type="submission" date="2022-06" db="EMBL/GenBank/DDBJ databases">
        <title>Draft genome sequence of Streptomyces sp. RB6PN25 isolated from peat swamp forest in Thailand.</title>
        <authorList>
            <person name="Duangmal K."/>
            <person name="Klaysubun C."/>
        </authorList>
    </citation>
    <scope>NUCLEOTIDE SEQUENCE</scope>
    <source>
        <strain evidence="3">RB6PN25</strain>
    </source>
</reference>
<keyword evidence="3" id="KW-0547">Nucleotide-binding</keyword>
<dbReference type="Pfam" id="PF02861">
    <property type="entry name" value="Clp_N"/>
    <property type="match status" value="1"/>
</dbReference>
<keyword evidence="1" id="KW-0677">Repeat</keyword>
<keyword evidence="3" id="KW-0378">Hydrolase</keyword>
<dbReference type="GO" id="GO:0005524">
    <property type="term" value="F:ATP binding"/>
    <property type="evidence" value="ECO:0007669"/>
    <property type="project" value="UniProtKB-KW"/>
</dbReference>
<feature type="domain" description="Clp R" evidence="2">
    <location>
        <begin position="95"/>
        <end position="238"/>
    </location>
</feature>
<dbReference type="InterPro" id="IPR004176">
    <property type="entry name" value="Clp_R_N"/>
</dbReference>
<name>A0ABT1Q3R4_9ACTN</name>